<organism evidence="16 17">
    <name type="scientific">Scophthalmus maximus</name>
    <name type="common">Turbot</name>
    <name type="synonym">Psetta maxima</name>
    <dbReference type="NCBI Taxonomy" id="52904"/>
    <lineage>
        <taxon>Eukaryota</taxon>
        <taxon>Metazoa</taxon>
        <taxon>Chordata</taxon>
        <taxon>Craniata</taxon>
        <taxon>Vertebrata</taxon>
        <taxon>Euteleostomi</taxon>
        <taxon>Actinopterygii</taxon>
        <taxon>Neopterygii</taxon>
        <taxon>Teleostei</taxon>
        <taxon>Neoteleostei</taxon>
        <taxon>Acanthomorphata</taxon>
        <taxon>Carangaria</taxon>
        <taxon>Pleuronectiformes</taxon>
        <taxon>Pleuronectoidei</taxon>
        <taxon>Scophthalmidae</taxon>
        <taxon>Scophthalmus</taxon>
    </lineage>
</organism>
<dbReference type="PROSITE" id="PS50096">
    <property type="entry name" value="IQ"/>
    <property type="match status" value="5"/>
</dbReference>
<feature type="binding site" evidence="11">
    <location>
        <begin position="163"/>
        <end position="170"/>
    </location>
    <ligand>
        <name>ATP</name>
        <dbReference type="ChEBI" id="CHEBI:30616"/>
    </ligand>
</feature>
<dbReference type="CDD" id="cd01380">
    <property type="entry name" value="MYSc_Myo5"/>
    <property type="match status" value="1"/>
</dbReference>
<proteinExistence type="inferred from homology"/>
<dbReference type="SUPFAM" id="SSF52540">
    <property type="entry name" value="P-loop containing nucleoside triphosphate hydrolases"/>
    <property type="match status" value="3"/>
</dbReference>
<evidence type="ECO:0000313" key="17">
    <source>
        <dbReference type="Proteomes" id="UP000694558"/>
    </source>
</evidence>
<keyword evidence="6" id="KW-0112">Calmodulin-binding</keyword>
<evidence type="ECO:0000256" key="10">
    <source>
        <dbReference type="ARBA" id="ARBA00023203"/>
    </source>
</evidence>
<dbReference type="PANTHER" id="PTHR13140">
    <property type="entry name" value="MYOSIN"/>
    <property type="match status" value="1"/>
</dbReference>
<evidence type="ECO:0000256" key="12">
    <source>
        <dbReference type="SAM" id="Coils"/>
    </source>
</evidence>
<keyword evidence="3" id="KW-0677">Repeat</keyword>
<dbReference type="GO" id="GO:0007015">
    <property type="term" value="P:actin filament organization"/>
    <property type="evidence" value="ECO:0007669"/>
    <property type="project" value="TreeGrafter"/>
</dbReference>
<dbReference type="PROSITE" id="PS51456">
    <property type="entry name" value="MYOSIN_MOTOR"/>
    <property type="match status" value="1"/>
</dbReference>
<feature type="domain" description="Myosin N-terminal SH3-like" evidence="15">
    <location>
        <begin position="8"/>
        <end position="60"/>
    </location>
</feature>
<feature type="coiled-coil region" evidence="12">
    <location>
        <begin position="929"/>
        <end position="1062"/>
    </location>
</feature>
<dbReference type="Pfam" id="PF01843">
    <property type="entry name" value="DIL"/>
    <property type="match status" value="1"/>
</dbReference>
<dbReference type="FunFam" id="1.10.10.820:FF:000001">
    <property type="entry name" value="Myosin heavy chain"/>
    <property type="match status" value="1"/>
</dbReference>
<evidence type="ECO:0000259" key="14">
    <source>
        <dbReference type="PROSITE" id="PS51456"/>
    </source>
</evidence>
<dbReference type="CDD" id="cd15470">
    <property type="entry name" value="Myo5_CBD"/>
    <property type="match status" value="1"/>
</dbReference>
<dbReference type="SMART" id="SM00242">
    <property type="entry name" value="MYSc"/>
    <property type="match status" value="1"/>
</dbReference>
<dbReference type="GO" id="GO:0051015">
    <property type="term" value="F:actin filament binding"/>
    <property type="evidence" value="ECO:0007669"/>
    <property type="project" value="TreeGrafter"/>
</dbReference>
<reference evidence="16" key="1">
    <citation type="submission" date="2023-05" db="EMBL/GenBank/DDBJ databases">
        <title>High-quality long-read genome of Scophthalmus maximus.</title>
        <authorList>
            <person name="Lien S."/>
            <person name="Martinez P."/>
        </authorList>
    </citation>
    <scope>NUCLEOTIDE SEQUENCE [LARGE SCALE GENOMIC DNA]</scope>
</reference>
<dbReference type="PANTHER" id="PTHR13140:SF273">
    <property type="entry name" value="UNCONVENTIONAL MYOSIN-VA"/>
    <property type="match status" value="1"/>
</dbReference>
<evidence type="ECO:0000256" key="3">
    <source>
        <dbReference type="ARBA" id="ARBA00022737"/>
    </source>
</evidence>
<dbReference type="Gene3D" id="3.30.70.1590">
    <property type="match status" value="1"/>
</dbReference>
<evidence type="ECO:0000256" key="11">
    <source>
        <dbReference type="PROSITE-ProRule" id="PRU00782"/>
    </source>
</evidence>
<dbReference type="SMART" id="SM01132">
    <property type="entry name" value="DIL"/>
    <property type="match status" value="1"/>
</dbReference>
<reference evidence="16" key="2">
    <citation type="submission" date="2025-08" db="UniProtKB">
        <authorList>
            <consortium name="Ensembl"/>
        </authorList>
    </citation>
    <scope>IDENTIFICATION</scope>
</reference>
<keyword evidence="5 11" id="KW-0067">ATP-binding</keyword>
<keyword evidence="4 11" id="KW-0547">Nucleotide-binding</keyword>
<dbReference type="PROSITE" id="PS51844">
    <property type="entry name" value="SH3_LIKE"/>
    <property type="match status" value="1"/>
</dbReference>
<dbReference type="InterPro" id="IPR000048">
    <property type="entry name" value="IQ_motif_EF-hand-BS"/>
</dbReference>
<keyword evidence="7 12" id="KW-0175">Coiled coil</keyword>
<dbReference type="SMART" id="SM00015">
    <property type="entry name" value="IQ"/>
    <property type="match status" value="6"/>
</dbReference>
<feature type="domain" description="Myosin motor" evidence="14">
    <location>
        <begin position="69"/>
        <end position="740"/>
    </location>
</feature>
<protein>
    <submittedName>
        <fullName evidence="16">Myosin VA</fullName>
    </submittedName>
</protein>
<dbReference type="Pfam" id="PF25966">
    <property type="entry name" value="Myo5a"/>
    <property type="match status" value="1"/>
</dbReference>
<dbReference type="GO" id="GO:0016459">
    <property type="term" value="C:myosin complex"/>
    <property type="evidence" value="ECO:0007669"/>
    <property type="project" value="UniProtKB-KW"/>
</dbReference>
<dbReference type="Ensembl" id="ENSSMAT00000071874.1">
    <property type="protein sequence ID" value="ENSSMAP00000038185.1"/>
    <property type="gene ID" value="ENSSMAG00000011986.2"/>
</dbReference>
<dbReference type="Pfam" id="PF00063">
    <property type="entry name" value="Myosin_head"/>
    <property type="match status" value="1"/>
</dbReference>
<dbReference type="InterPro" id="IPR036961">
    <property type="entry name" value="Kinesin_motor_dom_sf"/>
</dbReference>
<dbReference type="Gene3D" id="1.10.10.820">
    <property type="match status" value="1"/>
</dbReference>
<dbReference type="PROSITE" id="PS51126">
    <property type="entry name" value="DILUTE"/>
    <property type="match status" value="1"/>
</dbReference>
<dbReference type="Proteomes" id="UP000694558">
    <property type="component" value="Chromosome 10"/>
</dbReference>
<comment type="similarity">
    <text evidence="1 11">Belongs to the TRAFAC class myosin-kinesin ATPase superfamily. Myosin family.</text>
</comment>
<name>A0A8D3BT27_SCOMX</name>
<evidence type="ECO:0000259" key="15">
    <source>
        <dbReference type="PROSITE" id="PS51844"/>
    </source>
</evidence>
<dbReference type="Gene3D" id="1.20.58.530">
    <property type="match status" value="1"/>
</dbReference>
<keyword evidence="8 11" id="KW-0518">Myosin</keyword>
<evidence type="ECO:0000256" key="9">
    <source>
        <dbReference type="ARBA" id="ARBA00023175"/>
    </source>
</evidence>
<dbReference type="FunFam" id="3.30.70.1590:FF:000003">
    <property type="entry name" value="Myosin-Va isoform 1"/>
    <property type="match status" value="1"/>
</dbReference>
<keyword evidence="10 11" id="KW-0009">Actin-binding</keyword>
<dbReference type="InterPro" id="IPR027417">
    <property type="entry name" value="P-loop_NTPase"/>
</dbReference>
<evidence type="ECO:0000256" key="7">
    <source>
        <dbReference type="ARBA" id="ARBA00023054"/>
    </source>
</evidence>
<dbReference type="GO" id="GO:0005524">
    <property type="term" value="F:ATP binding"/>
    <property type="evidence" value="ECO:0007669"/>
    <property type="project" value="UniProtKB-UniRule"/>
</dbReference>
<evidence type="ECO:0000256" key="6">
    <source>
        <dbReference type="ARBA" id="ARBA00022860"/>
    </source>
</evidence>
<dbReference type="Pfam" id="PF00612">
    <property type="entry name" value="IQ"/>
    <property type="match status" value="4"/>
</dbReference>
<dbReference type="FunFam" id="1.20.58.530:FF:000002">
    <property type="entry name" value="Class V myosin"/>
    <property type="match status" value="1"/>
</dbReference>
<dbReference type="GO" id="GO:0005516">
    <property type="term" value="F:calmodulin binding"/>
    <property type="evidence" value="ECO:0007669"/>
    <property type="project" value="UniProtKB-KW"/>
</dbReference>
<dbReference type="GO" id="GO:0005737">
    <property type="term" value="C:cytoplasm"/>
    <property type="evidence" value="ECO:0007669"/>
    <property type="project" value="TreeGrafter"/>
</dbReference>
<dbReference type="Gene3D" id="3.40.850.10">
    <property type="entry name" value="Kinesin motor domain"/>
    <property type="match status" value="1"/>
</dbReference>
<dbReference type="FunFam" id="1.20.5.190:FF:000001">
    <property type="entry name" value="unconventional myosin-Va"/>
    <property type="match status" value="2"/>
</dbReference>
<feature type="domain" description="Dilute" evidence="13">
    <location>
        <begin position="1281"/>
        <end position="1555"/>
    </location>
</feature>
<evidence type="ECO:0000256" key="5">
    <source>
        <dbReference type="ARBA" id="ARBA00022840"/>
    </source>
</evidence>
<dbReference type="Gene3D" id="1.20.120.720">
    <property type="entry name" value="Myosin VI head, motor domain, U50 subdomain"/>
    <property type="match status" value="1"/>
</dbReference>
<evidence type="ECO:0000256" key="4">
    <source>
        <dbReference type="ARBA" id="ARBA00022741"/>
    </source>
</evidence>
<evidence type="ECO:0000256" key="1">
    <source>
        <dbReference type="ARBA" id="ARBA00008314"/>
    </source>
</evidence>
<feature type="region of interest" description="Actin-binding" evidence="11">
    <location>
        <begin position="620"/>
        <end position="642"/>
    </location>
</feature>
<sequence length="1600" mass="184540">MAASELYSKYARVWLPDAAEVWKSAELVRDYTPGDPTLSLQLEDGTEVEYKIDPKTNNLPPLRNPNILVGENDLTTLSYLHEPAVLHNLKVRFIDSKLIYTYCGIVLVAINPYESLPIYEADIINAYSGQNMGDMDPHIFAVAEEAYKQMASDGRSQSIIVSGESGAGKTVSAKYAMRYFATVSCSSGEASVEDRVLASSPIMEALGNAKTTRNDNSSRFGKYIEIGFDKKHCIIGANMRTYLLEKSRVVFQAHGERNYHIFYQLCASSHLPEFKALKLGCTDDFHCTNQGQSPVIDGVDDAKEMCNTRRAFSQLGICESDQMEIYQIMAAILHLSNVEIKDQRADRSNILPDNVHLVVFCELTGVPCEEMAHWLCHRKLKTTTETYVKPIPKINAINGRDALAKHIYAKLFSWIVGNINYALKSAAKQHSFIGVLDIYGFETFDVNSFEQFCINYANEKLQQQFNLHVFKLEQEEYLKEEISWTLIDFSDNQPCINLIEAKLGILDLLDEECKMPKGCDDTWAQKMYNTLLKQNVHFDKPRLSNRAFIIHHFADKVEYQCEGFLEKNKDTFKIVYNISFITPSSWWSEKEFQCHLISTPLTVKKPKANNSKVFFFRQSLQMLMETLNATTPHYVRCLKPNDHKAPFTLDPVRAVQQLRACGVLETIRISAAGFPSRWTYQEFFSRYRVLMKQKDVLRDRKQTCKNLLEKLVKEQDKYQFGKNKIFFRAGQVAYLEKLRSDKLRMACVSMQKTIRCWLGRKKYLRMRESAITIQRHVRGHQARCYVKGLRRTGAAVVIQKNVRMWVNRRRYQQQRSAAITIQCFLRAYMARKQYYKLMFEQKAVVIQKWVKGWLSRLRYKRTMAAIVLLQSCVRRMQAKKALKKLKVEARSVEHFKKLNFGMENKIMQLQHKINDQVKHNFAFCLNQMVEELNMKNSLLSSEKEEMNTLIIEQNTKQVEKDLTDERSRYQGLLSEHLHLEERHRDLKEKMDLNTNVLLQRQEFESENRKLKQDLNELRKSLTNESSELAPPAPGTLPYDVLLEQLTSSNDELEMRKEEVLLLRSHMVRQEALKHKVSFIKLRCLAFKHIHVIWNQVLSLLCPSSRFLEGQMQEQERVHSERCGKLLQEVDKLKVEKEQQQKLLAQSLLLPEDARIEASLQHEILRLTNDNLVGSLTEKQDKTIRKLKKQLKFFMKKVGEFEGNGVALTAAINITRKEKEYKGMLEYKEGDENRLLKNLVVDLKPRGVAVSFLPGLPAYIVFMCVRYADHVNNDRRVSNLLNSTISSIKGVIKVNDFEVVSFWLANTCRLMHCLKQYSGDEVFITQNTAKQNEHCLSNFELSEYQQVFSDLAIQIYCQLIKCMENIMQPLIVASMLEHETIQGVLGSKPTGLRKRSTSLPEEEAVTVEVLLQRLGLLHTTMSQHGMDAELIKQVVRQQFYIICAVTLNHLLLRKDMCSWSKGLQIRYNVWQLEEWLTERELADCGAKETLEPLVQAAQLLQIKKKTEADAQAICNMCTALTTAQIIKVLTLYTPVIEFEERVSTTFIAMIKNILKDRGESSTLMMDGKKMFSVTLPFTPSSVALETVQIPLSLNLSFLTRI</sequence>
<evidence type="ECO:0000313" key="16">
    <source>
        <dbReference type="Ensembl" id="ENSSMAP00000038185.1"/>
    </source>
</evidence>
<evidence type="ECO:0000256" key="8">
    <source>
        <dbReference type="ARBA" id="ARBA00023123"/>
    </source>
</evidence>
<dbReference type="CDD" id="cd23767">
    <property type="entry name" value="IQCD"/>
    <property type="match status" value="1"/>
</dbReference>
<dbReference type="InterPro" id="IPR004009">
    <property type="entry name" value="SH3_Myosin"/>
</dbReference>
<accession>A0A8D3BT27</accession>
<keyword evidence="9 11" id="KW-0505">Motor protein</keyword>
<keyword evidence="2" id="KW-0597">Phosphoprotein</keyword>
<dbReference type="InterPro" id="IPR001609">
    <property type="entry name" value="Myosin_head_motor_dom-like"/>
</dbReference>
<dbReference type="InterPro" id="IPR002710">
    <property type="entry name" value="Dilute_dom"/>
</dbReference>
<evidence type="ECO:0000256" key="2">
    <source>
        <dbReference type="ARBA" id="ARBA00022553"/>
    </source>
</evidence>
<dbReference type="Gene3D" id="1.20.5.190">
    <property type="match status" value="3"/>
</dbReference>
<evidence type="ECO:0000259" key="13">
    <source>
        <dbReference type="PROSITE" id="PS51126"/>
    </source>
</evidence>
<dbReference type="GO" id="GO:0016020">
    <property type="term" value="C:membrane"/>
    <property type="evidence" value="ECO:0007669"/>
    <property type="project" value="TreeGrafter"/>
</dbReference>
<dbReference type="GO" id="GO:0000146">
    <property type="term" value="F:microfilament motor activity"/>
    <property type="evidence" value="ECO:0007669"/>
    <property type="project" value="TreeGrafter"/>
</dbReference>
<dbReference type="InterPro" id="IPR036103">
    <property type="entry name" value="MYSc_Myo5"/>
</dbReference>
<dbReference type="GeneTree" id="ENSGT00940000155347"/>
<gene>
    <name evidence="16" type="primary">LOC118315235</name>
</gene>
<dbReference type="PRINTS" id="PR00193">
    <property type="entry name" value="MYOSINHEAVY"/>
</dbReference>
<dbReference type="InterPro" id="IPR058662">
    <property type="entry name" value="Myo5a/b_dom"/>
</dbReference>